<dbReference type="GO" id="GO:0034979">
    <property type="term" value="F:NAD-dependent protein lysine deacetylase activity"/>
    <property type="evidence" value="ECO:0007669"/>
    <property type="project" value="UniProtKB-EC"/>
</dbReference>
<dbReference type="InterPro" id="IPR029035">
    <property type="entry name" value="DHS-like_NAD/FAD-binding_dom"/>
</dbReference>
<protein>
    <recommendedName>
        <fullName evidence="1">protein acetyllysine N-acetyltransferase</fullName>
        <ecNumber evidence="1">2.3.1.286</ecNumber>
    </recommendedName>
</protein>
<gene>
    <name evidence="6" type="ORF">ACFO3F_00280</name>
</gene>
<proteinExistence type="predicted"/>
<keyword evidence="6" id="KW-0012">Acyltransferase</keyword>
<sequence length="337" mass="35676">MDLDETTGTAAPPGAEPAHGLAELFPTAYRQGRATTVPRIVVKPAPLPPPASALVPEPEDLDAALAPVLDVLAGRRLAALTGAGVSTDSGIPDYRSPGSPVRQPMTFQQFCSSEAFRRHYWARNHLGWRHLRDAKPNAGHAALAALEARGLLTGLVTQNIDLLHVRAGSRAVVHLHGRYDRVKCLTCGAVIPREQHDADLVALNPGWRERHEHVADVEVAPDADVVLESTAGFRITDCACGGVLIPDVVFFGSNTPRERVAAATAIVDDAAALLVAGSSLAVMSGLRFVRRAARAGHPVVILNRGPTRGDDLATVKVDVGTSRALPYLAARLPDLAP</sequence>
<dbReference type="PANTHER" id="PTHR11085">
    <property type="entry name" value="NAD-DEPENDENT PROTEIN DEACYLASE SIRTUIN-5, MITOCHONDRIAL-RELATED"/>
    <property type="match status" value="1"/>
</dbReference>
<evidence type="ECO:0000256" key="2">
    <source>
        <dbReference type="ARBA" id="ARBA00022679"/>
    </source>
</evidence>
<accession>A0ABV9D565</accession>
<organism evidence="6 7">
    <name type="scientific">Georgenia faecalis</name>
    <dbReference type="NCBI Taxonomy" id="2483799"/>
    <lineage>
        <taxon>Bacteria</taxon>
        <taxon>Bacillati</taxon>
        <taxon>Actinomycetota</taxon>
        <taxon>Actinomycetes</taxon>
        <taxon>Micrococcales</taxon>
        <taxon>Bogoriellaceae</taxon>
        <taxon>Georgenia</taxon>
    </lineage>
</organism>
<reference evidence="7" key="1">
    <citation type="journal article" date="2019" name="Int. J. Syst. Evol. Microbiol.">
        <title>The Global Catalogue of Microorganisms (GCM) 10K type strain sequencing project: providing services to taxonomists for standard genome sequencing and annotation.</title>
        <authorList>
            <consortium name="The Broad Institute Genomics Platform"/>
            <consortium name="The Broad Institute Genome Sequencing Center for Infectious Disease"/>
            <person name="Wu L."/>
            <person name="Ma J."/>
        </authorList>
    </citation>
    <scope>NUCLEOTIDE SEQUENCE [LARGE SCALE GENOMIC DNA]</scope>
    <source>
        <strain evidence="7">JCM 3369</strain>
    </source>
</reference>
<evidence type="ECO:0000313" key="7">
    <source>
        <dbReference type="Proteomes" id="UP001595955"/>
    </source>
</evidence>
<dbReference type="InterPro" id="IPR026590">
    <property type="entry name" value="Ssirtuin_cat_dom"/>
</dbReference>
<feature type="binding site" evidence="4">
    <location>
        <position position="184"/>
    </location>
    <ligand>
        <name>Zn(2+)</name>
        <dbReference type="ChEBI" id="CHEBI:29105"/>
    </ligand>
</feature>
<keyword evidence="7" id="KW-1185">Reference proteome</keyword>
<feature type="binding site" evidence="4">
    <location>
        <position position="240"/>
    </location>
    <ligand>
        <name>Zn(2+)</name>
        <dbReference type="ChEBI" id="CHEBI:29105"/>
    </ligand>
</feature>
<dbReference type="InterPro" id="IPR050134">
    <property type="entry name" value="NAD-dep_sirtuin_deacylases"/>
</dbReference>
<evidence type="ECO:0000313" key="6">
    <source>
        <dbReference type="EMBL" id="MFC4553676.1"/>
    </source>
</evidence>
<dbReference type="PROSITE" id="PS50305">
    <property type="entry name" value="SIRTUIN"/>
    <property type="match status" value="1"/>
</dbReference>
<dbReference type="Gene3D" id="3.40.50.1220">
    <property type="entry name" value="TPP-binding domain"/>
    <property type="match status" value="1"/>
</dbReference>
<dbReference type="RefSeq" id="WP_122822918.1">
    <property type="nucleotide sequence ID" value="NZ_CP033325.1"/>
</dbReference>
<name>A0ABV9D565_9MICO</name>
<evidence type="ECO:0000259" key="5">
    <source>
        <dbReference type="PROSITE" id="PS50305"/>
    </source>
</evidence>
<dbReference type="Proteomes" id="UP001595955">
    <property type="component" value="Unassembled WGS sequence"/>
</dbReference>
<dbReference type="InterPro" id="IPR026591">
    <property type="entry name" value="Sirtuin_cat_small_dom_sf"/>
</dbReference>
<feature type="binding site" evidence="4">
    <location>
        <position position="187"/>
    </location>
    <ligand>
        <name>Zn(2+)</name>
        <dbReference type="ChEBI" id="CHEBI:29105"/>
    </ligand>
</feature>
<keyword evidence="2 6" id="KW-0808">Transferase</keyword>
<dbReference type="EMBL" id="JBHSGF010000001">
    <property type="protein sequence ID" value="MFC4553676.1"/>
    <property type="molecule type" value="Genomic_DNA"/>
</dbReference>
<keyword evidence="4" id="KW-0862">Zinc</keyword>
<dbReference type="PANTHER" id="PTHR11085:SF10">
    <property type="entry name" value="NAD-DEPENDENT PROTEIN DEACYLASE SIRTUIN-5, MITOCHONDRIAL-RELATED"/>
    <property type="match status" value="1"/>
</dbReference>
<dbReference type="SUPFAM" id="SSF52467">
    <property type="entry name" value="DHS-like NAD/FAD-binding domain"/>
    <property type="match status" value="1"/>
</dbReference>
<keyword evidence="4" id="KW-0479">Metal-binding</keyword>
<keyword evidence="3" id="KW-0520">NAD</keyword>
<feature type="binding site" evidence="4">
    <location>
        <position position="238"/>
    </location>
    <ligand>
        <name>Zn(2+)</name>
        <dbReference type="ChEBI" id="CHEBI:29105"/>
    </ligand>
</feature>
<dbReference type="EC" id="2.3.1.286" evidence="1"/>
<feature type="domain" description="Deacetylase sirtuin-type" evidence="5">
    <location>
        <begin position="58"/>
        <end position="337"/>
    </location>
</feature>
<dbReference type="InterPro" id="IPR003000">
    <property type="entry name" value="Sirtuin"/>
</dbReference>
<dbReference type="Gene3D" id="3.30.1600.10">
    <property type="entry name" value="SIR2/SIRT2 'Small Domain"/>
    <property type="match status" value="1"/>
</dbReference>
<feature type="active site" description="Proton acceptor" evidence="4">
    <location>
        <position position="176"/>
    </location>
</feature>
<evidence type="ECO:0000256" key="1">
    <source>
        <dbReference type="ARBA" id="ARBA00012928"/>
    </source>
</evidence>
<dbReference type="Pfam" id="PF02146">
    <property type="entry name" value="SIR2"/>
    <property type="match status" value="1"/>
</dbReference>
<comment type="caution">
    <text evidence="6">The sequence shown here is derived from an EMBL/GenBank/DDBJ whole genome shotgun (WGS) entry which is preliminary data.</text>
</comment>
<evidence type="ECO:0000256" key="4">
    <source>
        <dbReference type="PROSITE-ProRule" id="PRU00236"/>
    </source>
</evidence>
<evidence type="ECO:0000256" key="3">
    <source>
        <dbReference type="ARBA" id="ARBA00023027"/>
    </source>
</evidence>